<evidence type="ECO:0000313" key="5">
    <source>
        <dbReference type="Proteomes" id="UP000283509"/>
    </source>
</evidence>
<dbReference type="OrthoDB" id="6359248at2759"/>
<accession>A0A3R7LTY4</accession>
<dbReference type="PROSITE" id="PS50157">
    <property type="entry name" value="ZINC_FINGER_C2H2_2"/>
    <property type="match status" value="1"/>
</dbReference>
<name>A0A3R7LTY4_PENVA</name>
<reference evidence="4 5" key="1">
    <citation type="submission" date="2018-04" db="EMBL/GenBank/DDBJ databases">
        <authorList>
            <person name="Zhang X."/>
            <person name="Yuan J."/>
            <person name="Li F."/>
            <person name="Xiang J."/>
        </authorList>
    </citation>
    <scope>NUCLEOTIDE SEQUENCE [LARGE SCALE GENOMIC DNA]</scope>
    <source>
        <tissue evidence="4">Muscle</tissue>
    </source>
</reference>
<dbReference type="PANTHER" id="PTHR46664:SF1">
    <property type="entry name" value="ATM INTERACTOR"/>
    <property type="match status" value="1"/>
</dbReference>
<evidence type="ECO:0000256" key="1">
    <source>
        <dbReference type="PROSITE-ProRule" id="PRU00042"/>
    </source>
</evidence>
<dbReference type="InterPro" id="IPR055303">
    <property type="entry name" value="ATMIN"/>
</dbReference>
<dbReference type="STRING" id="6689.A0A3R7LTY4"/>
<dbReference type="InterPro" id="IPR013087">
    <property type="entry name" value="Znf_C2H2_type"/>
</dbReference>
<feature type="region of interest" description="Disordered" evidence="2">
    <location>
        <begin position="602"/>
        <end position="635"/>
    </location>
</feature>
<dbReference type="GO" id="GO:0008270">
    <property type="term" value="F:zinc ion binding"/>
    <property type="evidence" value="ECO:0007669"/>
    <property type="project" value="UniProtKB-KW"/>
</dbReference>
<dbReference type="EMBL" id="QCYY01003549">
    <property type="protein sequence ID" value="ROT62803.1"/>
    <property type="molecule type" value="Genomic_DNA"/>
</dbReference>
<gene>
    <name evidence="4" type="ORF">C7M84_019334</name>
</gene>
<evidence type="ECO:0000259" key="3">
    <source>
        <dbReference type="PROSITE" id="PS50157"/>
    </source>
</evidence>
<dbReference type="PROSITE" id="PS00028">
    <property type="entry name" value="ZINC_FINGER_C2H2_1"/>
    <property type="match status" value="1"/>
</dbReference>
<dbReference type="Proteomes" id="UP000283509">
    <property type="component" value="Unassembled WGS sequence"/>
</dbReference>
<keyword evidence="5" id="KW-1185">Reference proteome</keyword>
<dbReference type="SMART" id="SM00355">
    <property type="entry name" value="ZnF_C2H2"/>
    <property type="match status" value="3"/>
</dbReference>
<comment type="caution">
    <text evidence="4">The sequence shown here is derived from an EMBL/GenBank/DDBJ whole genome shotgun (WGS) entry which is preliminary data.</text>
</comment>
<dbReference type="GO" id="GO:0045944">
    <property type="term" value="P:positive regulation of transcription by RNA polymerase II"/>
    <property type="evidence" value="ECO:0007669"/>
    <property type="project" value="InterPro"/>
</dbReference>
<proteinExistence type="predicted"/>
<evidence type="ECO:0000313" key="4">
    <source>
        <dbReference type="EMBL" id="ROT62803.1"/>
    </source>
</evidence>
<dbReference type="GO" id="GO:0000976">
    <property type="term" value="F:transcription cis-regulatory region binding"/>
    <property type="evidence" value="ECO:0007669"/>
    <property type="project" value="InterPro"/>
</dbReference>
<feature type="compositionally biased region" description="Low complexity" evidence="2">
    <location>
        <begin position="335"/>
        <end position="346"/>
    </location>
</feature>
<keyword evidence="1" id="KW-0862">Zinc</keyword>
<reference evidence="4 5" key="2">
    <citation type="submission" date="2019-01" db="EMBL/GenBank/DDBJ databases">
        <title>The decoding of complex shrimp genome reveals the adaptation for benthos swimmer, frequently molting mechanism and breeding impact on genome.</title>
        <authorList>
            <person name="Sun Y."/>
            <person name="Gao Y."/>
            <person name="Yu Y."/>
        </authorList>
    </citation>
    <scope>NUCLEOTIDE SEQUENCE [LARGE SCALE GENOMIC DNA]</scope>
    <source>
        <tissue evidence="4">Muscle</tissue>
    </source>
</reference>
<organism evidence="4 5">
    <name type="scientific">Penaeus vannamei</name>
    <name type="common">Whiteleg shrimp</name>
    <name type="synonym">Litopenaeus vannamei</name>
    <dbReference type="NCBI Taxonomy" id="6689"/>
    <lineage>
        <taxon>Eukaryota</taxon>
        <taxon>Metazoa</taxon>
        <taxon>Ecdysozoa</taxon>
        <taxon>Arthropoda</taxon>
        <taxon>Crustacea</taxon>
        <taxon>Multicrustacea</taxon>
        <taxon>Malacostraca</taxon>
        <taxon>Eumalacostraca</taxon>
        <taxon>Eucarida</taxon>
        <taxon>Decapoda</taxon>
        <taxon>Dendrobranchiata</taxon>
        <taxon>Penaeoidea</taxon>
        <taxon>Penaeidae</taxon>
        <taxon>Penaeus</taxon>
    </lineage>
</organism>
<dbReference type="AlphaFoldDB" id="A0A3R7LTY4"/>
<keyword evidence="1" id="KW-0863">Zinc-finger</keyword>
<sequence length="635" mass="69207">MSAKNIQRVTPDEASLSSITVNIRCPQGCPRTFANSSALRFHLAQFHQQEKVSSPQHGEVWYHCPVTSCIYHHDFGPNGKHFPKLKYLKQHYLKVHAKRSHACDCGQAFSTSALLSHHKRACGLQLLCGCGRNFSSVETLQTHARRSAHAFHPTTVQALRERRTSLAEPSVSTHQNINNQTQTFWHHIPLKYQNVENISRGKGSVLGIMTTSSSPTLPSFAPVPPIFTQTAGTLLHTSSTFSPVAPVHLQQPTHLLAAIALSELAATAMKRVACVDVGVQTEENPVKRSRRKSATSDWHIEDGNITMLQNQSKRKRTAETQTRLTHRDSKRLNNSSQLQLPPSISSTIGTGKGNGHSDNDTTFLEVGSDVCNDEDESSLGSLALQVDLPEFITTQQSTSGTQTSPRGPGLTHSHLSNLTISLFDRACGDDEPGIPPPSMTSITATQTNEHLDPFATTQLLIDADEDLLGVVGDTTSITSPRAPSLGHIRSSSIETQTDHDVLLSGNAGAPDDSDEIILTTTETQTDPNSLLILSGDTACQGPGSCQVPGACQGHDSDSLWCTSETQTYEDFSDIEQFMRSTIHTQTPDHSHNELFPELSFTHTQTQTSLDDPPALVTTHTQTPKRRQLHHGIPGS</sequence>
<feature type="domain" description="C2H2-type" evidence="3">
    <location>
        <begin position="23"/>
        <end position="52"/>
    </location>
</feature>
<dbReference type="PANTHER" id="PTHR46664">
    <property type="entry name" value="ATM INTERACTOR"/>
    <property type="match status" value="1"/>
</dbReference>
<feature type="region of interest" description="Disordered" evidence="2">
    <location>
        <begin position="310"/>
        <end position="361"/>
    </location>
</feature>
<keyword evidence="1" id="KW-0479">Metal-binding</keyword>
<protein>
    <recommendedName>
        <fullName evidence="3">C2H2-type domain-containing protein</fullName>
    </recommendedName>
</protein>
<dbReference type="GO" id="GO:0005634">
    <property type="term" value="C:nucleus"/>
    <property type="evidence" value="ECO:0007669"/>
    <property type="project" value="TreeGrafter"/>
</dbReference>
<dbReference type="GO" id="GO:0000981">
    <property type="term" value="F:DNA-binding transcription factor activity, RNA polymerase II-specific"/>
    <property type="evidence" value="ECO:0007669"/>
    <property type="project" value="TreeGrafter"/>
</dbReference>
<evidence type="ECO:0000256" key="2">
    <source>
        <dbReference type="SAM" id="MobiDB-lite"/>
    </source>
</evidence>